<accession>A0A9W4SYD0</accession>
<reference evidence="1" key="1">
    <citation type="submission" date="2022-08" db="EMBL/GenBank/DDBJ databases">
        <authorList>
            <person name="Kallberg Y."/>
            <person name="Tangrot J."/>
            <person name="Rosling A."/>
        </authorList>
    </citation>
    <scope>NUCLEOTIDE SEQUENCE</scope>
    <source>
        <strain evidence="1">Wild A</strain>
    </source>
</reference>
<evidence type="ECO:0000313" key="1">
    <source>
        <dbReference type="EMBL" id="CAI2185155.1"/>
    </source>
</evidence>
<dbReference type="EMBL" id="CAMKVN010003599">
    <property type="protein sequence ID" value="CAI2185155.1"/>
    <property type="molecule type" value="Genomic_DNA"/>
</dbReference>
<proteinExistence type="predicted"/>
<protein>
    <submittedName>
        <fullName evidence="1">4834_t:CDS:1</fullName>
    </submittedName>
</protein>
<sequence length="56" mass="6297">MDGMLVRQPSDTFGVIVAPDMNRFTAGTRETTRTSPFEMILTTRRLLVRELRVAAA</sequence>
<name>A0A9W4SYD0_9GLOM</name>
<feature type="non-terminal residue" evidence="1">
    <location>
        <position position="56"/>
    </location>
</feature>
<comment type="caution">
    <text evidence="1">The sequence shown here is derived from an EMBL/GenBank/DDBJ whole genome shotgun (WGS) entry which is preliminary data.</text>
</comment>
<dbReference type="AlphaFoldDB" id="A0A9W4SYD0"/>
<organism evidence="1 2">
    <name type="scientific">Funneliformis geosporum</name>
    <dbReference type="NCBI Taxonomy" id="1117311"/>
    <lineage>
        <taxon>Eukaryota</taxon>
        <taxon>Fungi</taxon>
        <taxon>Fungi incertae sedis</taxon>
        <taxon>Mucoromycota</taxon>
        <taxon>Glomeromycotina</taxon>
        <taxon>Glomeromycetes</taxon>
        <taxon>Glomerales</taxon>
        <taxon>Glomeraceae</taxon>
        <taxon>Funneliformis</taxon>
    </lineage>
</organism>
<keyword evidence="2" id="KW-1185">Reference proteome</keyword>
<gene>
    <name evidence="1" type="ORF">FWILDA_LOCUS11936</name>
</gene>
<dbReference type="Proteomes" id="UP001153678">
    <property type="component" value="Unassembled WGS sequence"/>
</dbReference>
<evidence type="ECO:0000313" key="2">
    <source>
        <dbReference type="Proteomes" id="UP001153678"/>
    </source>
</evidence>